<sequence length="96" mass="10324">MMRERPGHPFDHETAQSADAPVNETRKLRKTGNSYGVTLSRAALDAAGFSPDHPVAVIAEPGRVIIRAAGGAYDDTVEAGREAMAQYRFALEALAR</sequence>
<dbReference type="RefSeq" id="WP_371393539.1">
    <property type="nucleotide sequence ID" value="NZ_CP163421.1"/>
</dbReference>
<proteinExistence type="predicted"/>
<feature type="compositionally biased region" description="Basic and acidic residues" evidence="1">
    <location>
        <begin position="1"/>
        <end position="14"/>
    </location>
</feature>
<evidence type="ECO:0008006" key="4">
    <source>
        <dbReference type="Google" id="ProtNLM"/>
    </source>
</evidence>
<organism evidence="2 3">
    <name type="scientific">Glycocaulis abyssi</name>
    <dbReference type="NCBI Taxonomy" id="1433403"/>
    <lineage>
        <taxon>Bacteria</taxon>
        <taxon>Pseudomonadati</taxon>
        <taxon>Pseudomonadota</taxon>
        <taxon>Alphaproteobacteria</taxon>
        <taxon>Maricaulales</taxon>
        <taxon>Maricaulaceae</taxon>
        <taxon>Glycocaulis</taxon>
    </lineage>
</organism>
<keyword evidence="3" id="KW-1185">Reference proteome</keyword>
<evidence type="ECO:0000313" key="2">
    <source>
        <dbReference type="EMBL" id="MFC4725411.1"/>
    </source>
</evidence>
<dbReference type="Proteomes" id="UP001596024">
    <property type="component" value="Unassembled WGS sequence"/>
</dbReference>
<gene>
    <name evidence="2" type="ORF">ACFPB0_08930</name>
</gene>
<feature type="region of interest" description="Disordered" evidence="1">
    <location>
        <begin position="1"/>
        <end position="29"/>
    </location>
</feature>
<dbReference type="InterPro" id="IPR037914">
    <property type="entry name" value="SpoVT-AbrB_sf"/>
</dbReference>
<protein>
    <recommendedName>
        <fullName evidence="4">AbrB/MazE/SpoVT family DNA-binding domain-containing protein</fullName>
    </recommendedName>
</protein>
<dbReference type="SUPFAM" id="SSF89447">
    <property type="entry name" value="AbrB/MazE/MraZ-like"/>
    <property type="match status" value="1"/>
</dbReference>
<name>A0ABV9NDU0_9PROT</name>
<comment type="caution">
    <text evidence="2">The sequence shown here is derived from an EMBL/GenBank/DDBJ whole genome shotgun (WGS) entry which is preliminary data.</text>
</comment>
<evidence type="ECO:0000256" key="1">
    <source>
        <dbReference type="SAM" id="MobiDB-lite"/>
    </source>
</evidence>
<reference evidence="3" key="1">
    <citation type="journal article" date="2019" name="Int. J. Syst. Evol. Microbiol.">
        <title>The Global Catalogue of Microorganisms (GCM) 10K type strain sequencing project: providing services to taxonomists for standard genome sequencing and annotation.</title>
        <authorList>
            <consortium name="The Broad Institute Genomics Platform"/>
            <consortium name="The Broad Institute Genome Sequencing Center for Infectious Disease"/>
            <person name="Wu L."/>
            <person name="Ma J."/>
        </authorList>
    </citation>
    <scope>NUCLEOTIDE SEQUENCE [LARGE SCALE GENOMIC DNA]</scope>
    <source>
        <strain evidence="3">CCUG 62981</strain>
    </source>
</reference>
<dbReference type="Gene3D" id="2.10.260.10">
    <property type="match status" value="1"/>
</dbReference>
<accession>A0ABV9NDU0</accession>
<evidence type="ECO:0000313" key="3">
    <source>
        <dbReference type="Proteomes" id="UP001596024"/>
    </source>
</evidence>
<dbReference type="EMBL" id="JBHSGQ010000004">
    <property type="protein sequence ID" value="MFC4725411.1"/>
    <property type="molecule type" value="Genomic_DNA"/>
</dbReference>